<evidence type="ECO:0000313" key="3">
    <source>
        <dbReference type="EMBL" id="KAK8764654.1"/>
    </source>
</evidence>
<gene>
    <name evidence="3" type="ORF">V5799_032737</name>
</gene>
<protein>
    <submittedName>
        <fullName evidence="3">Uncharacterized protein</fullName>
    </submittedName>
</protein>
<dbReference type="GO" id="GO:0016151">
    <property type="term" value="F:nickel cation binding"/>
    <property type="evidence" value="ECO:0007669"/>
    <property type="project" value="InterPro"/>
</dbReference>
<sequence length="155" mass="16619">MYSYSSGSARFAQARPWDDLSLSLVCCRLSSTVSVRVAGELVLREAVDMAAVTDLSLEQSMGGYDVTGIIVLLGPSLEQLAGNVCAQLESREQYGVEPGRSFVAACSALRSEQGKLTGCVVRILSTSSQEAYSKLEELLQPLFPVIGGNPFSLKY</sequence>
<dbReference type="Pfam" id="PF01774">
    <property type="entry name" value="UreD"/>
    <property type="match status" value="1"/>
</dbReference>
<name>A0AAQ4DQB4_AMBAM</name>
<keyword evidence="2" id="KW-0143">Chaperone</keyword>
<comment type="similarity">
    <text evidence="1">Belongs to the UreD family.</text>
</comment>
<comment type="caution">
    <text evidence="3">The sequence shown here is derived from an EMBL/GenBank/DDBJ whole genome shotgun (WGS) entry which is preliminary data.</text>
</comment>
<evidence type="ECO:0000313" key="4">
    <source>
        <dbReference type="Proteomes" id="UP001321473"/>
    </source>
</evidence>
<reference evidence="3 4" key="1">
    <citation type="journal article" date="2023" name="Arcadia Sci">
        <title>De novo assembly of a long-read Amblyomma americanum tick genome.</title>
        <authorList>
            <person name="Chou S."/>
            <person name="Poskanzer K.E."/>
            <person name="Rollins M."/>
            <person name="Thuy-Boun P.S."/>
        </authorList>
    </citation>
    <scope>NUCLEOTIDE SEQUENCE [LARGE SCALE GENOMIC DNA]</scope>
    <source>
        <strain evidence="3">F_SG_1</strain>
        <tissue evidence="3">Salivary glands</tissue>
    </source>
</reference>
<dbReference type="Proteomes" id="UP001321473">
    <property type="component" value="Unassembled WGS sequence"/>
</dbReference>
<evidence type="ECO:0000256" key="2">
    <source>
        <dbReference type="ARBA" id="ARBA00023186"/>
    </source>
</evidence>
<proteinExistence type="inferred from homology"/>
<evidence type="ECO:0000256" key="1">
    <source>
        <dbReference type="ARBA" id="ARBA00007177"/>
    </source>
</evidence>
<dbReference type="PANTHER" id="PTHR33643:SF1">
    <property type="entry name" value="UREASE ACCESSORY PROTEIN D"/>
    <property type="match status" value="1"/>
</dbReference>
<dbReference type="InterPro" id="IPR002669">
    <property type="entry name" value="UreD"/>
</dbReference>
<organism evidence="3 4">
    <name type="scientific">Amblyomma americanum</name>
    <name type="common">Lone star tick</name>
    <dbReference type="NCBI Taxonomy" id="6943"/>
    <lineage>
        <taxon>Eukaryota</taxon>
        <taxon>Metazoa</taxon>
        <taxon>Ecdysozoa</taxon>
        <taxon>Arthropoda</taxon>
        <taxon>Chelicerata</taxon>
        <taxon>Arachnida</taxon>
        <taxon>Acari</taxon>
        <taxon>Parasitiformes</taxon>
        <taxon>Ixodida</taxon>
        <taxon>Ixodoidea</taxon>
        <taxon>Ixodidae</taxon>
        <taxon>Amblyomminae</taxon>
        <taxon>Amblyomma</taxon>
    </lineage>
</organism>
<dbReference type="PANTHER" id="PTHR33643">
    <property type="entry name" value="UREASE ACCESSORY PROTEIN D"/>
    <property type="match status" value="1"/>
</dbReference>
<dbReference type="EMBL" id="JARKHS020028130">
    <property type="protein sequence ID" value="KAK8764654.1"/>
    <property type="molecule type" value="Genomic_DNA"/>
</dbReference>
<accession>A0AAQ4DQB4</accession>
<dbReference type="AlphaFoldDB" id="A0AAQ4DQB4"/>
<keyword evidence="4" id="KW-1185">Reference proteome</keyword>